<accession>A0A7M3UF25</accession>
<feature type="transmembrane region" description="Helical" evidence="3">
    <location>
        <begin position="89"/>
        <end position="107"/>
    </location>
</feature>
<dbReference type="EC" id="1.14.99.63" evidence="5"/>
<feature type="transmembrane region" description="Helical" evidence="3">
    <location>
        <begin position="150"/>
        <end position="167"/>
    </location>
</feature>
<dbReference type="NCBIfam" id="NF045690">
    <property type="entry name" value="BCarotKetCrtW"/>
    <property type="match status" value="1"/>
</dbReference>
<keyword evidence="3" id="KW-0472">Membrane</keyword>
<dbReference type="EMBL" id="MT341248">
    <property type="protein sequence ID" value="QOH29894.1"/>
    <property type="molecule type" value="Genomic_DNA"/>
</dbReference>
<sequence length="256" mass="30195">VIEQLEKPPTHQIKFTSESTTGLVIAIVIIAIWATSLVLLLSVDISNFNILTLWLAILWQTFLYTGLFITAHDAMHGVVYPRNSKINHFIGSLSLLLYGCLSYNKLIKKHWIHHHRPASELDPDFHDGKHKNFFAWYLNFMKNYWSWRQIIALMVIYNVVHYTLHIPEHNLNYFWAIPSLLSSVQLFYFGTFLPHQEPEGGYSDPHRAQTISRPVWWSFITCYHFGYHEEHHESPHAPWWKLPEIYMLRQPTNNNS</sequence>
<evidence type="ECO:0000313" key="5">
    <source>
        <dbReference type="EMBL" id="QOH29894.1"/>
    </source>
</evidence>
<dbReference type="GO" id="GO:0006629">
    <property type="term" value="P:lipid metabolic process"/>
    <property type="evidence" value="ECO:0007669"/>
    <property type="project" value="InterPro"/>
</dbReference>
<feature type="domain" description="Fatty acid desaturase" evidence="4">
    <location>
        <begin position="144"/>
        <end position="246"/>
    </location>
</feature>
<feature type="transmembrane region" description="Helical" evidence="3">
    <location>
        <begin position="48"/>
        <end position="69"/>
    </location>
</feature>
<evidence type="ECO:0000259" key="4">
    <source>
        <dbReference type="Pfam" id="PF00487"/>
    </source>
</evidence>
<evidence type="ECO:0000256" key="3">
    <source>
        <dbReference type="SAM" id="Phobius"/>
    </source>
</evidence>
<dbReference type="Pfam" id="PF00487">
    <property type="entry name" value="FA_desaturase"/>
    <property type="match status" value="1"/>
</dbReference>
<dbReference type="InterPro" id="IPR054681">
    <property type="entry name" value="CrtW-like"/>
</dbReference>
<comment type="similarity">
    <text evidence="2">Belongs to the fatty acid desaturase type 2 family.</text>
</comment>
<gene>
    <name evidence="5" type="primary">crtW</name>
</gene>
<proteinExistence type="inferred from homology"/>
<dbReference type="GO" id="GO:0016491">
    <property type="term" value="F:oxidoreductase activity"/>
    <property type="evidence" value="ECO:0007669"/>
    <property type="project" value="UniProtKB-KW"/>
</dbReference>
<dbReference type="AlphaFoldDB" id="A0A7M3UF25"/>
<organism evidence="5">
    <name type="scientific">Scytonema sp. PCC 10023</name>
    <dbReference type="NCBI Taxonomy" id="1680591"/>
    <lineage>
        <taxon>Bacteria</taxon>
        <taxon>Bacillati</taxon>
        <taxon>Cyanobacteriota</taxon>
        <taxon>Cyanophyceae</taxon>
        <taxon>Nostocales</taxon>
        <taxon>Scytonemataceae</taxon>
        <taxon>Scytonema</taxon>
    </lineage>
</organism>
<feature type="non-terminal residue" evidence="5">
    <location>
        <position position="1"/>
    </location>
</feature>
<protein>
    <submittedName>
        <fullName evidence="5">Beta-carotene C-4 ketolase</fullName>
        <ecNumber evidence="5">1.14.99.63</ecNumber>
    </submittedName>
</protein>
<name>A0A7M3UF25_9CYAN</name>
<dbReference type="InterPro" id="IPR005804">
    <property type="entry name" value="FA_desaturase_dom"/>
</dbReference>
<comment type="cofactor">
    <cofactor evidence="1">
        <name>Fe(2+)</name>
        <dbReference type="ChEBI" id="CHEBI:29033"/>
    </cofactor>
</comment>
<feature type="transmembrane region" description="Helical" evidence="3">
    <location>
        <begin position="20"/>
        <end position="41"/>
    </location>
</feature>
<reference evidence="5" key="1">
    <citation type="submission" date="2020-04" db="EMBL/GenBank/DDBJ databases">
        <title>Orange carotenoid proteins of cyanobacteria.</title>
        <authorList>
            <person name="Villafani Bravo Y.V."/>
            <person name="Park Y.-I."/>
            <person name="Yang H.-W."/>
            <person name="Song J.-Y."/>
        </authorList>
    </citation>
    <scope>NUCLEOTIDE SEQUENCE</scope>
</reference>
<keyword evidence="3" id="KW-1133">Transmembrane helix</keyword>
<evidence type="ECO:0000256" key="2">
    <source>
        <dbReference type="ARBA" id="ARBA00008749"/>
    </source>
</evidence>
<keyword evidence="5" id="KW-0560">Oxidoreductase</keyword>
<feature type="transmembrane region" description="Helical" evidence="3">
    <location>
        <begin position="173"/>
        <end position="193"/>
    </location>
</feature>
<keyword evidence="3" id="KW-0812">Transmembrane</keyword>
<evidence type="ECO:0000256" key="1">
    <source>
        <dbReference type="ARBA" id="ARBA00001954"/>
    </source>
</evidence>